<evidence type="ECO:0000259" key="9">
    <source>
        <dbReference type="Pfam" id="PF06144"/>
    </source>
</evidence>
<dbReference type="Gene3D" id="3.40.50.300">
    <property type="entry name" value="P-loop containing nucleotide triphosphate hydrolases"/>
    <property type="match status" value="1"/>
</dbReference>
<dbReference type="RefSeq" id="WP_095134015.1">
    <property type="nucleotide sequence ID" value="NZ_NIBG01000010.1"/>
</dbReference>
<comment type="caution">
    <text evidence="11">The sequence shown here is derived from an EMBL/GenBank/DDBJ whole genome shotgun (WGS) entry which is preliminary data.</text>
</comment>
<feature type="domain" description="DNA polymerase III delta subunit-like C-terminal" evidence="10">
    <location>
        <begin position="222"/>
        <end position="340"/>
    </location>
</feature>
<dbReference type="NCBIfam" id="TIGR01128">
    <property type="entry name" value="holA"/>
    <property type="match status" value="1"/>
</dbReference>
<dbReference type="GO" id="GO:0003887">
    <property type="term" value="F:DNA-directed DNA polymerase activity"/>
    <property type="evidence" value="ECO:0007669"/>
    <property type="project" value="UniProtKB-KW"/>
</dbReference>
<dbReference type="OrthoDB" id="9775929at2"/>
<evidence type="ECO:0000256" key="8">
    <source>
        <dbReference type="ARBA" id="ARBA00049244"/>
    </source>
</evidence>
<dbReference type="GO" id="GO:0003677">
    <property type="term" value="F:DNA binding"/>
    <property type="evidence" value="ECO:0007669"/>
    <property type="project" value="InterPro"/>
</dbReference>
<dbReference type="SUPFAM" id="SSF48019">
    <property type="entry name" value="post-AAA+ oligomerization domain-like"/>
    <property type="match status" value="1"/>
</dbReference>
<name>A0A267MHA9_9FIRM</name>
<dbReference type="SUPFAM" id="SSF52540">
    <property type="entry name" value="P-loop containing nucleoside triphosphate hydrolases"/>
    <property type="match status" value="1"/>
</dbReference>
<keyword evidence="3" id="KW-0808">Transferase</keyword>
<organism evidence="11 12">
    <name type="scientific">Anaeromicrobium sediminis</name>
    <dbReference type="NCBI Taxonomy" id="1478221"/>
    <lineage>
        <taxon>Bacteria</taxon>
        <taxon>Bacillati</taxon>
        <taxon>Bacillota</taxon>
        <taxon>Clostridia</taxon>
        <taxon>Peptostreptococcales</taxon>
        <taxon>Thermotaleaceae</taxon>
        <taxon>Anaeromicrobium</taxon>
    </lineage>
</organism>
<dbReference type="InterPro" id="IPR048466">
    <property type="entry name" value="DNA_pol3_delta-like_C"/>
</dbReference>
<dbReference type="Proteomes" id="UP000216024">
    <property type="component" value="Unassembled WGS sequence"/>
</dbReference>
<dbReference type="InterPro" id="IPR027417">
    <property type="entry name" value="P-loop_NTPase"/>
</dbReference>
<comment type="catalytic activity">
    <reaction evidence="8">
        <text>DNA(n) + a 2'-deoxyribonucleoside 5'-triphosphate = DNA(n+1) + diphosphate</text>
        <dbReference type="Rhea" id="RHEA:22508"/>
        <dbReference type="Rhea" id="RHEA-COMP:17339"/>
        <dbReference type="Rhea" id="RHEA-COMP:17340"/>
        <dbReference type="ChEBI" id="CHEBI:33019"/>
        <dbReference type="ChEBI" id="CHEBI:61560"/>
        <dbReference type="ChEBI" id="CHEBI:173112"/>
        <dbReference type="EC" id="2.7.7.7"/>
    </reaction>
</comment>
<keyword evidence="6" id="KW-0239">DNA-directed DNA polymerase</keyword>
<dbReference type="EC" id="2.7.7.7" evidence="1"/>
<protein>
    <recommendedName>
        <fullName evidence="2">DNA polymerase III subunit delta</fullName>
        <ecNumber evidence="1">2.7.7.7</ecNumber>
    </recommendedName>
</protein>
<dbReference type="Gene3D" id="1.10.8.60">
    <property type="match status" value="1"/>
</dbReference>
<sequence length="344" mass="39708">MDYKEIVKKIKNKELKNINLFYGTESYIVDSIMKRIKKDLISVDFEALNYQSLEGEQASVDNIINACETLPFMGECRLVIVKNLESFSGKRKNISEEEEKRIIKYFSNIPNTTYLIFTSMEAVDKRKKVFKEIKKYGDIGEFNKLIGSDLYKWVEKRFKEKGKRIELKNIRMLLDGVGYEEKNSPKTLMDLENEISKIVGYVGENEVVKKEDIEALSPKTLENNIFILVECLGSGKIKEALSILNDMVLQGEPIVRITHMIIRQFRYIYQVKLMLAKGYTNMGIGPKLGIQQFVVSKYVKQSKEFTLERLKEILEELANTDKDIKSGKMEPKLAVEIFIVGSKS</sequence>
<keyword evidence="12" id="KW-1185">Reference proteome</keyword>
<dbReference type="AlphaFoldDB" id="A0A267MHA9"/>
<dbReference type="Pfam" id="PF06144">
    <property type="entry name" value="DNA_pol3_delta"/>
    <property type="match status" value="1"/>
</dbReference>
<dbReference type="GO" id="GO:0006261">
    <property type="term" value="P:DNA-templated DNA replication"/>
    <property type="evidence" value="ECO:0007669"/>
    <property type="project" value="TreeGrafter"/>
</dbReference>
<dbReference type="EMBL" id="NIBG01000010">
    <property type="protein sequence ID" value="PAB58949.1"/>
    <property type="molecule type" value="Genomic_DNA"/>
</dbReference>
<dbReference type="Pfam" id="PF21694">
    <property type="entry name" value="DNA_pol3_delta_C"/>
    <property type="match status" value="1"/>
</dbReference>
<evidence type="ECO:0000256" key="5">
    <source>
        <dbReference type="ARBA" id="ARBA00022705"/>
    </source>
</evidence>
<evidence type="ECO:0000313" key="11">
    <source>
        <dbReference type="EMBL" id="PAB58949.1"/>
    </source>
</evidence>
<evidence type="ECO:0000256" key="3">
    <source>
        <dbReference type="ARBA" id="ARBA00022679"/>
    </source>
</evidence>
<dbReference type="Gene3D" id="1.20.272.10">
    <property type="match status" value="1"/>
</dbReference>
<dbReference type="PANTHER" id="PTHR34388:SF1">
    <property type="entry name" value="DNA POLYMERASE III SUBUNIT DELTA"/>
    <property type="match status" value="1"/>
</dbReference>
<dbReference type="PANTHER" id="PTHR34388">
    <property type="entry name" value="DNA POLYMERASE III SUBUNIT DELTA"/>
    <property type="match status" value="1"/>
</dbReference>
<evidence type="ECO:0000259" key="10">
    <source>
        <dbReference type="Pfam" id="PF21694"/>
    </source>
</evidence>
<evidence type="ECO:0000256" key="1">
    <source>
        <dbReference type="ARBA" id="ARBA00012417"/>
    </source>
</evidence>
<evidence type="ECO:0000256" key="4">
    <source>
        <dbReference type="ARBA" id="ARBA00022695"/>
    </source>
</evidence>
<keyword evidence="5" id="KW-0235">DNA replication</keyword>
<proteinExistence type="inferred from homology"/>
<gene>
    <name evidence="11" type="ORF">CCE28_12250</name>
</gene>
<dbReference type="GO" id="GO:0009360">
    <property type="term" value="C:DNA polymerase III complex"/>
    <property type="evidence" value="ECO:0007669"/>
    <property type="project" value="InterPro"/>
</dbReference>
<accession>A0A267MHA9</accession>
<dbReference type="InterPro" id="IPR005790">
    <property type="entry name" value="DNA_polIII_delta"/>
</dbReference>
<dbReference type="InterPro" id="IPR010372">
    <property type="entry name" value="DNA_pol3_delta_N"/>
</dbReference>
<evidence type="ECO:0000256" key="6">
    <source>
        <dbReference type="ARBA" id="ARBA00022932"/>
    </source>
</evidence>
<evidence type="ECO:0000313" key="12">
    <source>
        <dbReference type="Proteomes" id="UP000216024"/>
    </source>
</evidence>
<evidence type="ECO:0000256" key="7">
    <source>
        <dbReference type="ARBA" id="ARBA00034754"/>
    </source>
</evidence>
<feature type="domain" description="DNA polymerase III delta N-terminal" evidence="9">
    <location>
        <begin position="20"/>
        <end position="135"/>
    </location>
</feature>
<comment type="similarity">
    <text evidence="7">Belongs to the DNA polymerase HolA subunit family.</text>
</comment>
<reference evidence="11 12" key="1">
    <citation type="submission" date="2017-06" db="EMBL/GenBank/DDBJ databases">
        <title>Draft genome sequence of anaerobic fermentative bacterium Anaeromicrobium sediminis DY2726D isolated from West Pacific Ocean sediments.</title>
        <authorList>
            <person name="Zeng X."/>
        </authorList>
    </citation>
    <scope>NUCLEOTIDE SEQUENCE [LARGE SCALE GENOMIC DNA]</scope>
    <source>
        <strain evidence="11 12">DY2726D</strain>
    </source>
</reference>
<evidence type="ECO:0000256" key="2">
    <source>
        <dbReference type="ARBA" id="ARBA00017703"/>
    </source>
</evidence>
<dbReference type="InterPro" id="IPR008921">
    <property type="entry name" value="DNA_pol3_clamp-load_cplx_C"/>
</dbReference>
<keyword evidence="4" id="KW-0548">Nucleotidyltransferase</keyword>